<dbReference type="GO" id="GO:0045454">
    <property type="term" value="P:cell redox homeostasis"/>
    <property type="evidence" value="ECO:0007669"/>
    <property type="project" value="TreeGrafter"/>
</dbReference>
<dbReference type="PANTHER" id="PTHR34386:SF1">
    <property type="entry name" value="GLUTAREDOXIN-LIKE PROTEIN NRDH"/>
    <property type="match status" value="1"/>
</dbReference>
<dbReference type="SUPFAM" id="SSF52833">
    <property type="entry name" value="Thioredoxin-like"/>
    <property type="match status" value="1"/>
</dbReference>
<dbReference type="InterPro" id="IPR036249">
    <property type="entry name" value="Thioredoxin-like_sf"/>
</dbReference>
<name>A0A6J6R6E0_9ZZZZ</name>
<dbReference type="PANTHER" id="PTHR34386">
    <property type="entry name" value="GLUTAREDOXIN"/>
    <property type="match status" value="1"/>
</dbReference>
<dbReference type="InterPro" id="IPR011915">
    <property type="entry name" value="GlrX_actino"/>
</dbReference>
<dbReference type="PROSITE" id="PS00194">
    <property type="entry name" value="THIOREDOXIN_1"/>
    <property type="match status" value="1"/>
</dbReference>
<dbReference type="NCBIfam" id="TIGR02200">
    <property type="entry name" value="GlrX_actino"/>
    <property type="match status" value="1"/>
</dbReference>
<organism evidence="2">
    <name type="scientific">freshwater metagenome</name>
    <dbReference type="NCBI Taxonomy" id="449393"/>
    <lineage>
        <taxon>unclassified sequences</taxon>
        <taxon>metagenomes</taxon>
        <taxon>ecological metagenomes</taxon>
    </lineage>
</organism>
<dbReference type="EMBL" id="CAEZZQ010000003">
    <property type="protein sequence ID" value="CAB4764331.1"/>
    <property type="molecule type" value="Genomic_DNA"/>
</dbReference>
<dbReference type="PROSITE" id="PS51354">
    <property type="entry name" value="GLUTAREDOXIN_2"/>
    <property type="match status" value="1"/>
</dbReference>
<accession>A0A6J6R6E0</accession>
<sequence length="98" mass="10642">MPDKLTTLGLPYTSGMSSDLMIMYSTPWCGYCHRLKGELKRAGIEFVEVNIEDDPNAADLVEQINGGNQVVPTILFPDGTSATNPSLIEVKKRLGISA</sequence>
<dbReference type="InterPro" id="IPR017937">
    <property type="entry name" value="Thioredoxin_CS"/>
</dbReference>
<evidence type="ECO:0000313" key="3">
    <source>
        <dbReference type="EMBL" id="CAB4764331.1"/>
    </source>
</evidence>
<protein>
    <submittedName>
        <fullName evidence="2">Unannotated protein</fullName>
    </submittedName>
</protein>
<dbReference type="Pfam" id="PF00462">
    <property type="entry name" value="Glutaredoxin"/>
    <property type="match status" value="1"/>
</dbReference>
<dbReference type="InterPro" id="IPR002109">
    <property type="entry name" value="Glutaredoxin"/>
</dbReference>
<dbReference type="GO" id="GO:0009055">
    <property type="term" value="F:electron transfer activity"/>
    <property type="evidence" value="ECO:0007669"/>
    <property type="project" value="TreeGrafter"/>
</dbReference>
<dbReference type="InterPro" id="IPR051548">
    <property type="entry name" value="Grx-like_ET"/>
</dbReference>
<dbReference type="EMBL" id="CAEZXW010000166">
    <property type="protein sequence ID" value="CAB4718606.1"/>
    <property type="molecule type" value="Genomic_DNA"/>
</dbReference>
<dbReference type="AlphaFoldDB" id="A0A6J6R6E0"/>
<reference evidence="2" key="1">
    <citation type="submission" date="2020-05" db="EMBL/GenBank/DDBJ databases">
        <authorList>
            <person name="Chiriac C."/>
            <person name="Salcher M."/>
            <person name="Ghai R."/>
            <person name="Kavagutti S V."/>
        </authorList>
    </citation>
    <scope>NUCLEOTIDE SEQUENCE</scope>
</reference>
<evidence type="ECO:0000313" key="2">
    <source>
        <dbReference type="EMBL" id="CAB4718606.1"/>
    </source>
</evidence>
<dbReference type="Gene3D" id="3.40.30.10">
    <property type="entry name" value="Glutaredoxin"/>
    <property type="match status" value="1"/>
</dbReference>
<gene>
    <name evidence="2" type="ORF">UFOPK2593_01554</name>
    <name evidence="3" type="ORF">UFOPK2894_00101</name>
</gene>
<evidence type="ECO:0000259" key="1">
    <source>
        <dbReference type="Pfam" id="PF00462"/>
    </source>
</evidence>
<feature type="domain" description="Glutaredoxin" evidence="1">
    <location>
        <begin position="22"/>
        <end position="75"/>
    </location>
</feature>
<dbReference type="CDD" id="cd02976">
    <property type="entry name" value="NrdH"/>
    <property type="match status" value="1"/>
</dbReference>
<proteinExistence type="predicted"/>